<dbReference type="SMART" id="SM00867">
    <property type="entry name" value="YceI"/>
    <property type="match status" value="1"/>
</dbReference>
<dbReference type="Proteomes" id="UP000326553">
    <property type="component" value="Chromosome"/>
</dbReference>
<dbReference type="OrthoDB" id="9811006at2"/>
<keyword evidence="4" id="KW-1185">Reference proteome</keyword>
<dbReference type="Pfam" id="PF04264">
    <property type="entry name" value="YceI"/>
    <property type="match status" value="1"/>
</dbReference>
<dbReference type="InterPro" id="IPR007372">
    <property type="entry name" value="Lipid/polyisoprenoid-bd_YceI"/>
</dbReference>
<comment type="similarity">
    <text evidence="1">Belongs to the UPF0312 family.</text>
</comment>
<dbReference type="SUPFAM" id="SSF101874">
    <property type="entry name" value="YceI-like"/>
    <property type="match status" value="1"/>
</dbReference>
<gene>
    <name evidence="3" type="ORF">CP975_19450</name>
</gene>
<name>A0A5J6HJG2_STRAD</name>
<reference evidence="3 4" key="1">
    <citation type="submission" date="2017-09" db="EMBL/GenBank/DDBJ databases">
        <authorList>
            <person name="Lee N."/>
            <person name="Cho B.-K."/>
        </authorList>
    </citation>
    <scope>NUCLEOTIDE SEQUENCE [LARGE SCALE GENOMIC DNA]</scope>
    <source>
        <strain evidence="3 4">ATCC 12461</strain>
    </source>
</reference>
<evidence type="ECO:0000313" key="3">
    <source>
        <dbReference type="EMBL" id="QEV19382.1"/>
    </source>
</evidence>
<organism evidence="3 4">
    <name type="scientific">Streptomyces alboniger</name>
    <dbReference type="NCBI Taxonomy" id="132473"/>
    <lineage>
        <taxon>Bacteria</taxon>
        <taxon>Bacillati</taxon>
        <taxon>Actinomycetota</taxon>
        <taxon>Actinomycetes</taxon>
        <taxon>Kitasatosporales</taxon>
        <taxon>Streptomycetaceae</taxon>
        <taxon>Streptomyces</taxon>
        <taxon>Streptomyces aurantiacus group</taxon>
    </lineage>
</organism>
<sequence>MTPTTRLDELTGDYVIDIAHTRIGFVARHTMATRVRGQFDEFGGTVHLDGGHPSRSGVRLAIRAQSIQTGSKQRDDLLRGKFLDVENHPDITFSSVGVARTDDTHFTVTGDLTLRGVTQPVSAGVELLVGTTGPRGDFRVGFRGGVTVDRGDWGVNWNAVTRALISPEVTLEFDITALRNP</sequence>
<dbReference type="RefSeq" id="WP_055532356.1">
    <property type="nucleotide sequence ID" value="NZ_CP023695.1"/>
</dbReference>
<proteinExistence type="inferred from homology"/>
<dbReference type="EMBL" id="CP023695">
    <property type="protein sequence ID" value="QEV19382.1"/>
    <property type="molecule type" value="Genomic_DNA"/>
</dbReference>
<dbReference type="PANTHER" id="PTHR34406">
    <property type="entry name" value="PROTEIN YCEI"/>
    <property type="match status" value="1"/>
</dbReference>
<dbReference type="PANTHER" id="PTHR34406:SF1">
    <property type="entry name" value="PROTEIN YCEI"/>
    <property type="match status" value="1"/>
</dbReference>
<feature type="domain" description="Lipid/polyisoprenoid-binding YceI-like" evidence="2">
    <location>
        <begin position="13"/>
        <end position="178"/>
    </location>
</feature>
<evidence type="ECO:0000313" key="4">
    <source>
        <dbReference type="Proteomes" id="UP000326553"/>
    </source>
</evidence>
<dbReference type="InterPro" id="IPR036761">
    <property type="entry name" value="TTHA0802/YceI-like_sf"/>
</dbReference>
<protein>
    <submittedName>
        <fullName evidence="3">Polyisoprenoid-binding protein</fullName>
    </submittedName>
</protein>
<dbReference type="KEGG" id="salw:CP975_19450"/>
<dbReference type="AlphaFoldDB" id="A0A5J6HJG2"/>
<accession>A0A5J6HJG2</accession>
<evidence type="ECO:0000259" key="2">
    <source>
        <dbReference type="SMART" id="SM00867"/>
    </source>
</evidence>
<dbReference type="Gene3D" id="2.40.128.110">
    <property type="entry name" value="Lipid/polyisoprenoid-binding, YceI-like"/>
    <property type="match status" value="1"/>
</dbReference>
<evidence type="ECO:0000256" key="1">
    <source>
        <dbReference type="ARBA" id="ARBA00008812"/>
    </source>
</evidence>